<name>A0A2I0VCK4_9ASPA</name>
<feature type="compositionally biased region" description="Polar residues" evidence="3">
    <location>
        <begin position="612"/>
        <end position="621"/>
    </location>
</feature>
<reference evidence="4 5" key="2">
    <citation type="journal article" date="2017" name="Nature">
        <title>The Apostasia genome and the evolution of orchids.</title>
        <authorList>
            <person name="Zhang G.Q."/>
            <person name="Liu K.W."/>
            <person name="Li Z."/>
            <person name="Lohaus R."/>
            <person name="Hsiao Y.Y."/>
            <person name="Niu S.C."/>
            <person name="Wang J.Y."/>
            <person name="Lin Y.C."/>
            <person name="Xu Q."/>
            <person name="Chen L.J."/>
            <person name="Yoshida K."/>
            <person name="Fujiwara S."/>
            <person name="Wang Z.W."/>
            <person name="Zhang Y.Q."/>
            <person name="Mitsuda N."/>
            <person name="Wang M."/>
            <person name="Liu G.H."/>
            <person name="Pecoraro L."/>
            <person name="Huang H.X."/>
            <person name="Xiao X.J."/>
            <person name="Lin M."/>
            <person name="Wu X.Y."/>
            <person name="Wu W.L."/>
            <person name="Chen Y.Y."/>
            <person name="Chang S.B."/>
            <person name="Sakamoto S."/>
            <person name="Ohme-Takagi M."/>
            <person name="Yagi M."/>
            <person name="Zeng S.J."/>
            <person name="Shen C.Y."/>
            <person name="Yeh C.M."/>
            <person name="Luo Y.B."/>
            <person name="Tsai W.C."/>
            <person name="Van de Peer Y."/>
            <person name="Liu Z.J."/>
        </authorList>
    </citation>
    <scope>NUCLEOTIDE SEQUENCE [LARGE SCALE GENOMIC DNA]</scope>
    <source>
        <tissue evidence="4">The whole plant</tissue>
    </source>
</reference>
<feature type="compositionally biased region" description="Polar residues" evidence="3">
    <location>
        <begin position="726"/>
        <end position="740"/>
    </location>
</feature>
<feature type="compositionally biased region" description="Low complexity" evidence="3">
    <location>
        <begin position="452"/>
        <end position="463"/>
    </location>
</feature>
<feature type="region of interest" description="Disordered" evidence="3">
    <location>
        <begin position="398"/>
        <end position="420"/>
    </location>
</feature>
<keyword evidence="5" id="KW-1185">Reference proteome</keyword>
<feature type="compositionally biased region" description="Polar residues" evidence="3">
    <location>
        <begin position="779"/>
        <end position="797"/>
    </location>
</feature>
<dbReference type="OrthoDB" id="1747078at2759"/>
<gene>
    <name evidence="4" type="primary">IQD32</name>
    <name evidence="4" type="ORF">MA16_Dca025299</name>
</gene>
<feature type="region of interest" description="Disordered" evidence="3">
    <location>
        <begin position="603"/>
        <end position="814"/>
    </location>
</feature>
<dbReference type="SMART" id="SM00015">
    <property type="entry name" value="IQ"/>
    <property type="match status" value="2"/>
</dbReference>
<evidence type="ECO:0000256" key="3">
    <source>
        <dbReference type="SAM" id="MobiDB-lite"/>
    </source>
</evidence>
<feature type="compositionally biased region" description="Basic and acidic residues" evidence="3">
    <location>
        <begin position="716"/>
        <end position="725"/>
    </location>
</feature>
<feature type="compositionally biased region" description="Polar residues" evidence="3">
    <location>
        <begin position="647"/>
        <end position="656"/>
    </location>
</feature>
<evidence type="ECO:0000256" key="1">
    <source>
        <dbReference type="ARBA" id="ARBA00022860"/>
    </source>
</evidence>
<feature type="compositionally biased region" description="Polar residues" evidence="3">
    <location>
        <begin position="677"/>
        <end position="696"/>
    </location>
</feature>
<evidence type="ECO:0000313" key="5">
    <source>
        <dbReference type="Proteomes" id="UP000233837"/>
    </source>
</evidence>
<dbReference type="Proteomes" id="UP000233837">
    <property type="component" value="Unassembled WGS sequence"/>
</dbReference>
<organism evidence="4 5">
    <name type="scientific">Dendrobium catenatum</name>
    <dbReference type="NCBI Taxonomy" id="906689"/>
    <lineage>
        <taxon>Eukaryota</taxon>
        <taxon>Viridiplantae</taxon>
        <taxon>Streptophyta</taxon>
        <taxon>Embryophyta</taxon>
        <taxon>Tracheophyta</taxon>
        <taxon>Spermatophyta</taxon>
        <taxon>Magnoliopsida</taxon>
        <taxon>Liliopsida</taxon>
        <taxon>Asparagales</taxon>
        <taxon>Orchidaceae</taxon>
        <taxon>Epidendroideae</taxon>
        <taxon>Malaxideae</taxon>
        <taxon>Dendrobiinae</taxon>
        <taxon>Dendrobium</taxon>
    </lineage>
</organism>
<proteinExistence type="inferred from homology"/>
<comment type="similarity">
    <text evidence="2">Belongs to the IQD family.</text>
</comment>
<dbReference type="GO" id="GO:0005516">
    <property type="term" value="F:calmodulin binding"/>
    <property type="evidence" value="ECO:0007669"/>
    <property type="project" value="UniProtKB-KW"/>
</dbReference>
<evidence type="ECO:0000256" key="2">
    <source>
        <dbReference type="ARBA" id="ARBA00024341"/>
    </source>
</evidence>
<dbReference type="PROSITE" id="PS50096">
    <property type="entry name" value="IQ"/>
    <property type="match status" value="2"/>
</dbReference>
<evidence type="ECO:0000313" key="4">
    <source>
        <dbReference type="EMBL" id="PKU61136.1"/>
    </source>
</evidence>
<protein>
    <submittedName>
        <fullName evidence="4">Protein IQ-DOMAIN 32</fullName>
    </submittedName>
</protein>
<feature type="compositionally biased region" description="Basic and acidic residues" evidence="3">
    <location>
        <begin position="404"/>
        <end position="420"/>
    </location>
</feature>
<dbReference type="PANTHER" id="PTHR32295">
    <property type="entry name" value="IQ-DOMAIN 5-RELATED"/>
    <property type="match status" value="1"/>
</dbReference>
<sequence>MGRSLNSCFKIMSCAGDPAKKEDDLPQPESKTSPGKHRWSFQKRSAMHHVPSNNVISESMPIMNNKQNQAAAADTVNSEKASVSQKATVADQTNEISISPLDVVPSRESEQVTDKSTVNVDYNIQEDVAVVVQASIRGYLAKRELEKIKNVVKLQAAIRRYLVRRQAVGTLRCMLAIVKIQQLIRAHLSIRSTEYTAKEKLNEEMKAVKVKRLEMKLNKTPPVIRSLASNAFANQLLKSTLETKPIHISCNPLRPDSGWIWLERWMALTSSDQKKVILKQNDLGEGINTDLDAYEVNNKLQVTQEQRSSDSKFAPSDPAGPADVEVDLITNSSEKIEVDVPNSPVQNEQLDSYIKETMSIKKEKEEYATGALVEESSDSIQSQILLSSDVVSEFALDGNSNKPDYSEETNKNGAKKELHETPEMEIGQVVIESRKSRNPGFAAVQAKFEELSSASSSNRSLNHASKDSKSDSKSVQSQLGSNLEEICETKSVNFQVGTKFKEVRLGENLTGHTPINPVATLEHRKDISTTSIPDRSEAGLSEIVPEIRTSNGKFSNVGSSTNLNNGEMAFETDDLSSDSNEIQWQIMAKSSENAARSINTAEPLQLEKQPAESISSNTQVVDSAKAPQVSKPSQEGSPRSHIIVPESQGTPSSQISIDAKSIKAENNMPVRKRRSQLLVNSSPTNSKNDSGAQTSGEFLKKETKSAKRRNSFSMVKTDHVDHEHQTSNGNLLPSYMQPTESARAKVNASISQKSSLDMHHDKDNHMKKRHSLPNGDGKQGSSPRMQRSTSQVQQNIKGNGIHSPPNSSERRWLR</sequence>
<dbReference type="EMBL" id="KZ503834">
    <property type="protein sequence ID" value="PKU61136.1"/>
    <property type="molecule type" value="Genomic_DNA"/>
</dbReference>
<feature type="region of interest" description="Disordered" evidence="3">
    <location>
        <begin position="452"/>
        <end position="477"/>
    </location>
</feature>
<accession>A0A2I0VCK4</accession>
<dbReference type="PANTHER" id="PTHR32295:SF154">
    <property type="entry name" value="PROTEIN IQ-DOMAIN 32"/>
    <property type="match status" value="1"/>
</dbReference>
<dbReference type="Pfam" id="PF00612">
    <property type="entry name" value="IQ"/>
    <property type="match status" value="2"/>
</dbReference>
<dbReference type="AlphaFoldDB" id="A0A2I0VCK4"/>
<feature type="region of interest" description="Disordered" evidence="3">
    <location>
        <begin position="16"/>
        <end position="38"/>
    </location>
</feature>
<dbReference type="Gene3D" id="1.20.5.190">
    <property type="match status" value="1"/>
</dbReference>
<reference evidence="4 5" key="1">
    <citation type="journal article" date="2016" name="Sci. Rep.">
        <title>The Dendrobium catenatum Lindl. genome sequence provides insights into polysaccharide synthase, floral development and adaptive evolution.</title>
        <authorList>
            <person name="Zhang G.Q."/>
            <person name="Xu Q."/>
            <person name="Bian C."/>
            <person name="Tsai W.C."/>
            <person name="Yeh C.M."/>
            <person name="Liu K.W."/>
            <person name="Yoshida K."/>
            <person name="Zhang L.S."/>
            <person name="Chang S.B."/>
            <person name="Chen F."/>
            <person name="Shi Y."/>
            <person name="Su Y.Y."/>
            <person name="Zhang Y.Q."/>
            <person name="Chen L.J."/>
            <person name="Yin Y."/>
            <person name="Lin M."/>
            <person name="Huang H."/>
            <person name="Deng H."/>
            <person name="Wang Z.W."/>
            <person name="Zhu S.L."/>
            <person name="Zhao X."/>
            <person name="Deng C."/>
            <person name="Niu S.C."/>
            <person name="Huang J."/>
            <person name="Wang M."/>
            <person name="Liu G.H."/>
            <person name="Yang H.J."/>
            <person name="Xiao X.J."/>
            <person name="Hsiao Y.Y."/>
            <person name="Wu W.L."/>
            <person name="Chen Y.Y."/>
            <person name="Mitsuda N."/>
            <person name="Ohme-Takagi M."/>
            <person name="Luo Y.B."/>
            <person name="Van de Peer Y."/>
            <person name="Liu Z.J."/>
        </authorList>
    </citation>
    <scope>NUCLEOTIDE SEQUENCE [LARGE SCALE GENOMIC DNA]</scope>
    <source>
        <tissue evidence="4">The whole plant</tissue>
    </source>
</reference>
<feature type="region of interest" description="Disordered" evidence="3">
    <location>
        <begin position="509"/>
        <end position="532"/>
    </location>
</feature>
<keyword evidence="1" id="KW-0112">Calmodulin-binding</keyword>
<dbReference type="InterPro" id="IPR000048">
    <property type="entry name" value="IQ_motif_EF-hand-BS"/>
</dbReference>